<evidence type="ECO:0000256" key="4">
    <source>
        <dbReference type="SAM" id="MobiDB-lite"/>
    </source>
</evidence>
<dbReference type="Pfam" id="PF02634">
    <property type="entry name" value="FdhD-NarQ"/>
    <property type="match status" value="1"/>
</dbReference>
<reference evidence="5 6" key="1">
    <citation type="journal article" date="2009" name="Stand. Genomic Sci.">
        <title>Complete genome sequence of Slackia heliotrinireducens type strain (RHS 1).</title>
        <authorList>
            <person name="Pukall R."/>
            <person name="Lapidus A."/>
            <person name="Nolan M."/>
            <person name="Copeland A."/>
            <person name="Glavina Del Rio T."/>
            <person name="Lucas S."/>
            <person name="Chen F."/>
            <person name="Tice H."/>
            <person name="Cheng J.F."/>
            <person name="Chertkov O."/>
            <person name="Bruce D."/>
            <person name="Goodwin L."/>
            <person name="Kuske C."/>
            <person name="Brettin T."/>
            <person name="Detter J.C."/>
            <person name="Han C."/>
            <person name="Pitluck S."/>
            <person name="Pati A."/>
            <person name="Mavrommatis K."/>
            <person name="Ivanova N."/>
            <person name="Ovchinnikova G."/>
            <person name="Chen A."/>
            <person name="Palaniappan K."/>
            <person name="Schneider S."/>
            <person name="Rohde M."/>
            <person name="Chain P."/>
            <person name="D'haeseleer P."/>
            <person name="Goker M."/>
            <person name="Bristow J."/>
            <person name="Eisen J.A."/>
            <person name="Markowitz V."/>
            <person name="Kyrpides N.C."/>
            <person name="Klenk H.P."/>
            <person name="Hugenholtz P."/>
        </authorList>
    </citation>
    <scope>NUCLEOTIDE SEQUENCE [LARGE SCALE GENOMIC DNA]</scope>
    <source>
        <strain evidence="6">ATCC 29202 / DSM 20476 / NCTC 11029 / RHS 1</strain>
    </source>
</reference>
<dbReference type="Proteomes" id="UP000002026">
    <property type="component" value="Chromosome"/>
</dbReference>
<dbReference type="EMBL" id="CP001684">
    <property type="protein sequence ID" value="ACV21752.1"/>
    <property type="molecule type" value="Genomic_DNA"/>
</dbReference>
<sequence length="297" mass="32495">MNNVHYADKGPKAAEPAPYGEPRRPAQVKSLHFDIDEGWSHRDERVTGELPITILVNGREFATMVCSPWDVEDVVVGFLASEGVLANRSSLLRLDVNLEDGVALVEVEDAGNLPAEGAYPKRRINSSTGRGRMSFYFETDARPPSPVTSDVRITPEWALDLMEGVMQGSRVFARTGGVHAGILATDSEVLQFHDDVGRNNVLDRIFGRCIMEGIDLSDKVIAFSGRVSSEIVLKVAKMGVPILVSHAAPTELGLQNARQLGITVIAFTRHGRRFNLYTYPERIIGAVEAQAEEPSAD</sequence>
<dbReference type="Gene3D" id="3.10.20.10">
    <property type="match status" value="1"/>
</dbReference>
<feature type="region of interest" description="Disordered" evidence="4">
    <location>
        <begin position="1"/>
        <end position="24"/>
    </location>
</feature>
<dbReference type="Gene3D" id="3.40.140.10">
    <property type="entry name" value="Cytidine Deaminase, domain 2"/>
    <property type="match status" value="1"/>
</dbReference>
<dbReference type="RefSeq" id="WP_012797857.1">
    <property type="nucleotide sequence ID" value="NC_013165.1"/>
</dbReference>
<evidence type="ECO:0000256" key="1">
    <source>
        <dbReference type="ARBA" id="ARBA00022490"/>
    </source>
</evidence>
<evidence type="ECO:0000256" key="2">
    <source>
        <dbReference type="ARBA" id="ARBA00023150"/>
    </source>
</evidence>
<dbReference type="SUPFAM" id="SSF53927">
    <property type="entry name" value="Cytidine deaminase-like"/>
    <property type="match status" value="1"/>
</dbReference>
<evidence type="ECO:0000256" key="3">
    <source>
        <dbReference type="HAMAP-Rule" id="MF_00187"/>
    </source>
</evidence>
<evidence type="ECO:0000313" key="6">
    <source>
        <dbReference type="Proteomes" id="UP000002026"/>
    </source>
</evidence>
<feature type="compositionally biased region" description="Basic and acidic residues" evidence="4">
    <location>
        <begin position="1"/>
        <end position="12"/>
    </location>
</feature>
<dbReference type="PIRSF" id="PIRSF015626">
    <property type="entry name" value="FdhD"/>
    <property type="match status" value="1"/>
</dbReference>
<dbReference type="KEGG" id="shi:Shel_06930"/>
<keyword evidence="2 3" id="KW-0501">Molybdenum cofactor biosynthesis</keyword>
<keyword evidence="6" id="KW-1185">Reference proteome</keyword>
<name>C7N4B7_SLAHD</name>
<proteinExistence type="inferred from homology"/>
<dbReference type="InterPro" id="IPR003786">
    <property type="entry name" value="FdhD"/>
</dbReference>
<accession>C7N4B7</accession>
<dbReference type="AlphaFoldDB" id="C7N4B7"/>
<dbReference type="PANTHER" id="PTHR30592:SF1">
    <property type="entry name" value="SULFUR CARRIER PROTEIN FDHD"/>
    <property type="match status" value="1"/>
</dbReference>
<comment type="subcellular location">
    <subcellularLocation>
        <location evidence="3">Cytoplasm</location>
    </subcellularLocation>
</comment>
<dbReference type="InterPro" id="IPR016193">
    <property type="entry name" value="Cytidine_deaminase-like"/>
</dbReference>
<dbReference type="eggNOG" id="COG1526">
    <property type="taxonomic scope" value="Bacteria"/>
</dbReference>
<dbReference type="GO" id="GO:0016783">
    <property type="term" value="F:sulfurtransferase activity"/>
    <property type="evidence" value="ECO:0007669"/>
    <property type="project" value="InterPro"/>
</dbReference>
<comment type="function">
    <text evidence="3">Required for formate dehydrogenase (FDH) activity.</text>
</comment>
<dbReference type="HOGENOM" id="CLU_056887_4_1_11"/>
<comment type="caution">
    <text evidence="3">Lacks conserved residue(s) required for the propagation of feature annotation.</text>
</comment>
<organism evidence="5 6">
    <name type="scientific">Slackia heliotrinireducens (strain ATCC 29202 / DSM 20476 / NCTC 11029 / RHS 1)</name>
    <name type="common">Peptococcus heliotrinreducens</name>
    <dbReference type="NCBI Taxonomy" id="471855"/>
    <lineage>
        <taxon>Bacteria</taxon>
        <taxon>Bacillati</taxon>
        <taxon>Actinomycetota</taxon>
        <taxon>Coriobacteriia</taxon>
        <taxon>Eggerthellales</taxon>
        <taxon>Eggerthellaceae</taxon>
        <taxon>Slackia</taxon>
    </lineage>
</organism>
<gene>
    <name evidence="3" type="primary">fdhD</name>
    <name evidence="5" type="ordered locus">Shel_06930</name>
</gene>
<keyword evidence="1 3" id="KW-0963">Cytoplasm</keyword>
<comment type="similarity">
    <text evidence="3">Belongs to the FdhD family.</text>
</comment>
<dbReference type="GO" id="GO:0006777">
    <property type="term" value="P:Mo-molybdopterin cofactor biosynthetic process"/>
    <property type="evidence" value="ECO:0007669"/>
    <property type="project" value="UniProtKB-UniRule"/>
</dbReference>
<dbReference type="NCBIfam" id="TIGR00129">
    <property type="entry name" value="fdhD_narQ"/>
    <property type="match status" value="1"/>
</dbReference>
<evidence type="ECO:0000313" key="5">
    <source>
        <dbReference type="EMBL" id="ACV21752.1"/>
    </source>
</evidence>
<dbReference type="HAMAP" id="MF_00187">
    <property type="entry name" value="FdhD"/>
    <property type="match status" value="1"/>
</dbReference>
<protein>
    <recommendedName>
        <fullName evidence="3">Protein FdhD</fullName>
    </recommendedName>
</protein>
<dbReference type="STRING" id="471855.Shel_06930"/>
<dbReference type="PANTHER" id="PTHR30592">
    <property type="entry name" value="FORMATE DEHYDROGENASE"/>
    <property type="match status" value="1"/>
</dbReference>
<dbReference type="GO" id="GO:0005737">
    <property type="term" value="C:cytoplasm"/>
    <property type="evidence" value="ECO:0007669"/>
    <property type="project" value="UniProtKB-SubCell"/>
</dbReference>